<dbReference type="Pfam" id="PF13774">
    <property type="entry name" value="Longin"/>
    <property type="match status" value="1"/>
</dbReference>
<dbReference type="GeneID" id="100214578"/>
<evidence type="ECO:0000313" key="11">
    <source>
        <dbReference type="Proteomes" id="UP001652625"/>
    </source>
</evidence>
<evidence type="ECO:0000256" key="4">
    <source>
        <dbReference type="ARBA" id="ARBA00022927"/>
    </source>
</evidence>
<evidence type="ECO:0000256" key="1">
    <source>
        <dbReference type="ARBA" id="ARBA00004163"/>
    </source>
</evidence>
<name>A0ABM4CXV1_HYDVU</name>
<dbReference type="Pfam" id="PF25970">
    <property type="entry name" value="SEC22a_C"/>
    <property type="match status" value="1"/>
</dbReference>
<keyword evidence="11" id="KW-1185">Reference proteome</keyword>
<dbReference type="CDD" id="cd14824">
    <property type="entry name" value="Longin"/>
    <property type="match status" value="1"/>
</dbReference>
<dbReference type="RefSeq" id="XP_065666783.1">
    <property type="nucleotide sequence ID" value="XM_065810711.1"/>
</dbReference>
<dbReference type="Proteomes" id="UP001652625">
    <property type="component" value="Chromosome 11"/>
</dbReference>
<sequence>MIRFAVIYRVKDGLALSASTDIDAGLELRDSKRYAKVITRKIKQFGTRSWMAVGQFRIFCTSESECCFLLISEANLQPILAYSFLEELKKDFFNKFTLNAVQKAIRPYSFIEFDGVIQKHKQRYNNTRTLCTKVSLGSISEELQNNPPLEITEQDLSGTVILASVLRKTQLSSSSKYSTKSNPLSMIGKLSLVMALLCGILNFMRLMLFITQYHYDHEDEDHWLSICICYSLSSIINIGQCYLLIYEVQKRTMKNILCILANMALLYYLRSLRDFTHIMFHLLSNFLIFYSISMKTATVKPSNYNI</sequence>
<gene>
    <name evidence="12" type="primary">LOC100214578</name>
</gene>
<reference evidence="12" key="1">
    <citation type="submission" date="2025-08" db="UniProtKB">
        <authorList>
            <consortium name="RefSeq"/>
        </authorList>
    </citation>
    <scope>IDENTIFICATION</scope>
</reference>
<keyword evidence="9" id="KW-1133">Transmembrane helix</keyword>
<dbReference type="InterPro" id="IPR044565">
    <property type="entry name" value="Sec22"/>
</dbReference>
<dbReference type="SUPFAM" id="SSF64356">
    <property type="entry name" value="SNARE-like"/>
    <property type="match status" value="1"/>
</dbReference>
<proteinExistence type="inferred from homology"/>
<keyword evidence="9" id="KW-0812">Transmembrane</keyword>
<evidence type="ECO:0000256" key="9">
    <source>
        <dbReference type="SAM" id="Phobius"/>
    </source>
</evidence>
<evidence type="ECO:0000256" key="2">
    <source>
        <dbReference type="ARBA" id="ARBA00004223"/>
    </source>
</evidence>
<comment type="similarity">
    <text evidence="3">Belongs to the synaptobrevin family.</text>
</comment>
<dbReference type="PANTHER" id="PTHR45837">
    <property type="entry name" value="VESICLE-TRAFFICKING PROTEIN SEC22B"/>
    <property type="match status" value="1"/>
</dbReference>
<keyword evidence="6 9" id="KW-0472">Membrane</keyword>
<protein>
    <submittedName>
        <fullName evidence="12">Vesicle-trafficking protein SEC22a isoform X2</fullName>
    </submittedName>
</protein>
<evidence type="ECO:0000256" key="7">
    <source>
        <dbReference type="ARBA" id="ARBA00024173"/>
    </source>
</evidence>
<feature type="transmembrane region" description="Helical" evidence="9">
    <location>
        <begin position="222"/>
        <end position="245"/>
    </location>
</feature>
<feature type="transmembrane region" description="Helical" evidence="9">
    <location>
        <begin position="252"/>
        <end position="269"/>
    </location>
</feature>
<feature type="transmembrane region" description="Helical" evidence="9">
    <location>
        <begin position="190"/>
        <end position="210"/>
    </location>
</feature>
<dbReference type="Gene3D" id="3.30.450.50">
    <property type="entry name" value="Longin domain"/>
    <property type="match status" value="1"/>
</dbReference>
<evidence type="ECO:0000256" key="6">
    <source>
        <dbReference type="ARBA" id="ARBA00023136"/>
    </source>
</evidence>
<keyword evidence="4" id="KW-0653">Protein transport</keyword>
<dbReference type="InterPro" id="IPR010908">
    <property type="entry name" value="Longin_dom"/>
</dbReference>
<evidence type="ECO:0000256" key="5">
    <source>
        <dbReference type="ARBA" id="ARBA00023054"/>
    </source>
</evidence>
<organism evidence="11 12">
    <name type="scientific">Hydra vulgaris</name>
    <name type="common">Hydra</name>
    <name type="synonym">Hydra attenuata</name>
    <dbReference type="NCBI Taxonomy" id="6087"/>
    <lineage>
        <taxon>Eukaryota</taxon>
        <taxon>Metazoa</taxon>
        <taxon>Cnidaria</taxon>
        <taxon>Hydrozoa</taxon>
        <taxon>Hydroidolina</taxon>
        <taxon>Anthoathecata</taxon>
        <taxon>Aplanulata</taxon>
        <taxon>Hydridae</taxon>
        <taxon>Hydra</taxon>
    </lineage>
</organism>
<evidence type="ECO:0000313" key="12">
    <source>
        <dbReference type="RefSeq" id="XP_065666783.1"/>
    </source>
</evidence>
<dbReference type="SMART" id="SM01270">
    <property type="entry name" value="Longin"/>
    <property type="match status" value="1"/>
</dbReference>
<accession>A0ABM4CXV1</accession>
<keyword evidence="4" id="KW-0813">Transport</keyword>
<evidence type="ECO:0000256" key="8">
    <source>
        <dbReference type="ARBA" id="ARBA00024188"/>
    </source>
</evidence>
<evidence type="ECO:0000256" key="3">
    <source>
        <dbReference type="ARBA" id="ARBA00008025"/>
    </source>
</evidence>
<dbReference type="PROSITE" id="PS50859">
    <property type="entry name" value="LONGIN"/>
    <property type="match status" value="1"/>
</dbReference>
<feature type="transmembrane region" description="Helical" evidence="9">
    <location>
        <begin position="275"/>
        <end position="292"/>
    </location>
</feature>
<dbReference type="InterPro" id="IPR059071">
    <property type="entry name" value="SEC22a-c_C"/>
</dbReference>
<comment type="subcellular location">
    <subcellularLocation>
        <location evidence="1">Endoplasmic reticulum membrane</location>
        <topology evidence="1">Single-pass type IV membrane protein</topology>
    </subcellularLocation>
    <subcellularLocation>
        <location evidence="8">Golgi apparatus</location>
        <location evidence="8">cis-Golgi network membrane</location>
    </subcellularLocation>
    <subcellularLocation>
        <location evidence="2">Melanosome</location>
    </subcellularLocation>
</comment>
<evidence type="ECO:0000259" key="10">
    <source>
        <dbReference type="PROSITE" id="PS50859"/>
    </source>
</evidence>
<comment type="function">
    <text evidence="7">SNARE involved in targeting and fusion of ER-derived transport vesicles with the Golgi complex as well as Golgi-derived retrograde transport vesicles with the ER.</text>
</comment>
<dbReference type="InterPro" id="IPR011012">
    <property type="entry name" value="Longin-like_dom_sf"/>
</dbReference>
<feature type="domain" description="Longin" evidence="10">
    <location>
        <begin position="6"/>
        <end position="117"/>
    </location>
</feature>
<keyword evidence="5" id="KW-0175">Coiled coil</keyword>